<evidence type="ECO:0000256" key="2">
    <source>
        <dbReference type="ARBA" id="ARBA00023015"/>
    </source>
</evidence>
<keyword evidence="3" id="KW-0238">DNA-binding</keyword>
<dbReference type="SUPFAM" id="SSF46785">
    <property type="entry name" value="Winged helix' DNA-binding domain"/>
    <property type="match status" value="1"/>
</dbReference>
<evidence type="ECO:0000256" key="4">
    <source>
        <dbReference type="ARBA" id="ARBA00023163"/>
    </source>
</evidence>
<dbReference type="CDD" id="cd05466">
    <property type="entry name" value="PBP2_LTTR_substrate"/>
    <property type="match status" value="1"/>
</dbReference>
<dbReference type="SUPFAM" id="SSF53850">
    <property type="entry name" value="Periplasmic binding protein-like II"/>
    <property type="match status" value="1"/>
</dbReference>
<dbReference type="PROSITE" id="PS50931">
    <property type="entry name" value="HTH_LYSR"/>
    <property type="match status" value="1"/>
</dbReference>
<evidence type="ECO:0000259" key="5">
    <source>
        <dbReference type="PROSITE" id="PS50931"/>
    </source>
</evidence>
<dbReference type="PANTHER" id="PTHR30346:SF0">
    <property type="entry name" value="HCA OPERON TRANSCRIPTIONAL ACTIVATOR HCAR"/>
    <property type="match status" value="1"/>
</dbReference>
<evidence type="ECO:0000256" key="3">
    <source>
        <dbReference type="ARBA" id="ARBA00023125"/>
    </source>
</evidence>
<keyword evidence="2" id="KW-0805">Transcription regulation</keyword>
<evidence type="ECO:0000313" key="7">
    <source>
        <dbReference type="Proteomes" id="UP000886749"/>
    </source>
</evidence>
<dbReference type="GO" id="GO:0003700">
    <property type="term" value="F:DNA-binding transcription factor activity"/>
    <property type="evidence" value="ECO:0007669"/>
    <property type="project" value="InterPro"/>
</dbReference>
<evidence type="ECO:0000256" key="1">
    <source>
        <dbReference type="ARBA" id="ARBA00009437"/>
    </source>
</evidence>
<dbReference type="PRINTS" id="PR00039">
    <property type="entry name" value="HTHLYSR"/>
</dbReference>
<dbReference type="Gene3D" id="1.10.10.10">
    <property type="entry name" value="Winged helix-like DNA-binding domain superfamily/Winged helix DNA-binding domain"/>
    <property type="match status" value="1"/>
</dbReference>
<reference evidence="6" key="1">
    <citation type="submission" date="2020-10" db="EMBL/GenBank/DDBJ databases">
        <authorList>
            <person name="Gilroy R."/>
        </authorList>
    </citation>
    <scope>NUCLEOTIDE SEQUENCE</scope>
    <source>
        <strain evidence="6">CHK184-25365</strain>
    </source>
</reference>
<dbReference type="AlphaFoldDB" id="A0A9D1AK46"/>
<reference evidence="6" key="2">
    <citation type="journal article" date="2021" name="PeerJ">
        <title>Extensive microbial diversity within the chicken gut microbiome revealed by metagenomics and culture.</title>
        <authorList>
            <person name="Gilroy R."/>
            <person name="Ravi A."/>
            <person name="Getino M."/>
            <person name="Pursley I."/>
            <person name="Horton D.L."/>
            <person name="Alikhan N.F."/>
            <person name="Baker D."/>
            <person name="Gharbi K."/>
            <person name="Hall N."/>
            <person name="Watson M."/>
            <person name="Adriaenssens E.M."/>
            <person name="Foster-Nyarko E."/>
            <person name="Jarju S."/>
            <person name="Secka A."/>
            <person name="Antonio M."/>
            <person name="Oren A."/>
            <person name="Chaudhuri R.R."/>
            <person name="La Ragione R."/>
            <person name="Hildebrand F."/>
            <person name="Pallen M.J."/>
        </authorList>
    </citation>
    <scope>NUCLEOTIDE SEQUENCE</scope>
    <source>
        <strain evidence="6">CHK184-25365</strain>
    </source>
</reference>
<dbReference type="EMBL" id="DVGY01000151">
    <property type="protein sequence ID" value="HIR41479.1"/>
    <property type="molecule type" value="Genomic_DNA"/>
</dbReference>
<dbReference type="GO" id="GO:0032993">
    <property type="term" value="C:protein-DNA complex"/>
    <property type="evidence" value="ECO:0007669"/>
    <property type="project" value="TreeGrafter"/>
</dbReference>
<dbReference type="GO" id="GO:0003677">
    <property type="term" value="F:DNA binding"/>
    <property type="evidence" value="ECO:0007669"/>
    <property type="project" value="UniProtKB-KW"/>
</dbReference>
<dbReference type="PANTHER" id="PTHR30346">
    <property type="entry name" value="TRANSCRIPTIONAL DUAL REGULATOR HCAR-RELATED"/>
    <property type="match status" value="1"/>
</dbReference>
<dbReference type="InterPro" id="IPR036388">
    <property type="entry name" value="WH-like_DNA-bd_sf"/>
</dbReference>
<evidence type="ECO:0000313" key="6">
    <source>
        <dbReference type="EMBL" id="HIR41479.1"/>
    </source>
</evidence>
<dbReference type="InterPro" id="IPR000847">
    <property type="entry name" value="LysR_HTH_N"/>
</dbReference>
<dbReference type="FunFam" id="1.10.10.10:FF:000001">
    <property type="entry name" value="LysR family transcriptional regulator"/>
    <property type="match status" value="1"/>
</dbReference>
<dbReference type="InterPro" id="IPR005119">
    <property type="entry name" value="LysR_subst-bd"/>
</dbReference>
<dbReference type="Gene3D" id="3.40.190.10">
    <property type="entry name" value="Periplasmic binding protein-like II"/>
    <property type="match status" value="2"/>
</dbReference>
<keyword evidence="4" id="KW-0804">Transcription</keyword>
<protein>
    <submittedName>
        <fullName evidence="6">LysR family transcriptional regulator</fullName>
    </submittedName>
</protein>
<comment type="caution">
    <text evidence="6">The sequence shown here is derived from an EMBL/GenBank/DDBJ whole genome shotgun (WGS) entry which is preliminary data.</text>
</comment>
<dbReference type="Proteomes" id="UP000886749">
    <property type="component" value="Unassembled WGS sequence"/>
</dbReference>
<sequence length="293" mass="33072">MNTVQLECFIAVAEHLSFSKASKALKITQPAVSHQIQTLEEELETKLFRRTSKSVTLTQEGILFLADAHLILRTAFSAKERLQMQERLIPFELGCHNRTELNLLPPILKQLSKEFPLLRPSIRLVPFPSLLSLVENNQIHAVLGIKRRAEKILPYFKELCQVPMACICSPEHPFAQFQTLTREQLTGNFIACSPRQIPDSVFSVQSGILVDLSPERRFLTESMESALALVKAEIGYTLYPDIPQAREPGLCYLPVTDLPKISFGIYCSQDRSHPVLKRFLALISQYLNPTVSG</sequence>
<dbReference type="Pfam" id="PF03466">
    <property type="entry name" value="LysR_substrate"/>
    <property type="match status" value="1"/>
</dbReference>
<feature type="domain" description="HTH lysR-type" evidence="5">
    <location>
        <begin position="1"/>
        <end position="58"/>
    </location>
</feature>
<gene>
    <name evidence="6" type="ORF">IAB36_06610</name>
</gene>
<dbReference type="Pfam" id="PF00126">
    <property type="entry name" value="HTH_1"/>
    <property type="match status" value="1"/>
</dbReference>
<organism evidence="6 7">
    <name type="scientific">Candidatus Egerieicola pullicola</name>
    <dbReference type="NCBI Taxonomy" id="2840775"/>
    <lineage>
        <taxon>Bacteria</taxon>
        <taxon>Bacillati</taxon>
        <taxon>Bacillota</taxon>
        <taxon>Clostridia</taxon>
        <taxon>Eubacteriales</taxon>
        <taxon>Oscillospiraceae</taxon>
        <taxon>Oscillospiraceae incertae sedis</taxon>
        <taxon>Candidatus Egerieicola</taxon>
    </lineage>
</organism>
<dbReference type="InterPro" id="IPR036390">
    <property type="entry name" value="WH_DNA-bd_sf"/>
</dbReference>
<comment type="similarity">
    <text evidence="1">Belongs to the LysR transcriptional regulatory family.</text>
</comment>
<proteinExistence type="inferred from homology"/>
<name>A0A9D1AK46_9FIRM</name>
<accession>A0A9D1AK46</accession>